<reference evidence="2 3" key="1">
    <citation type="submission" date="2019-11" db="EMBL/GenBank/DDBJ databases">
        <title>Type strains purchased from KCTC, JCM and DSMZ.</title>
        <authorList>
            <person name="Lu H."/>
        </authorList>
    </citation>
    <scope>NUCLEOTIDE SEQUENCE [LARGE SCALE GENOMIC DNA]</scope>
    <source>
        <strain evidence="2 3">JCM 31587</strain>
    </source>
</reference>
<sequence>MNEFKAAQRLHRYDGHMFPQRATRRLVTLLLLLYVALQGYAAAAQVAMPMMDHAACAEHHGGDDQHGMADCFVQCALCGAPAMAPGFSKPTIPVPHDLTGPRTAITAAQYDGESHLPHQARGPPAAP</sequence>
<dbReference type="EMBL" id="WNKX01000018">
    <property type="protein sequence ID" value="MTW13073.1"/>
    <property type="molecule type" value="Genomic_DNA"/>
</dbReference>
<protein>
    <recommendedName>
        <fullName evidence="4">DUF2946 domain-containing protein</fullName>
    </recommendedName>
</protein>
<evidence type="ECO:0000313" key="3">
    <source>
        <dbReference type="Proteomes" id="UP000472320"/>
    </source>
</evidence>
<dbReference type="OrthoDB" id="8778404at2"/>
<dbReference type="Proteomes" id="UP000472320">
    <property type="component" value="Unassembled WGS sequence"/>
</dbReference>
<accession>A0A6L6QND5</accession>
<evidence type="ECO:0008006" key="4">
    <source>
        <dbReference type="Google" id="ProtNLM"/>
    </source>
</evidence>
<evidence type="ECO:0000313" key="2">
    <source>
        <dbReference type="EMBL" id="MTW13073.1"/>
    </source>
</evidence>
<evidence type="ECO:0000256" key="1">
    <source>
        <dbReference type="SAM" id="MobiDB-lite"/>
    </source>
</evidence>
<feature type="region of interest" description="Disordered" evidence="1">
    <location>
        <begin position="93"/>
        <end position="127"/>
    </location>
</feature>
<organism evidence="2 3">
    <name type="scientific">Massilia eburnea</name>
    <dbReference type="NCBI Taxonomy" id="1776165"/>
    <lineage>
        <taxon>Bacteria</taxon>
        <taxon>Pseudomonadati</taxon>
        <taxon>Pseudomonadota</taxon>
        <taxon>Betaproteobacteria</taxon>
        <taxon>Burkholderiales</taxon>
        <taxon>Oxalobacteraceae</taxon>
        <taxon>Telluria group</taxon>
        <taxon>Massilia</taxon>
    </lineage>
</organism>
<dbReference type="AlphaFoldDB" id="A0A6L6QND5"/>
<gene>
    <name evidence="2" type="ORF">GM658_20920</name>
</gene>
<name>A0A6L6QND5_9BURK</name>
<dbReference type="RefSeq" id="WP_155455994.1">
    <property type="nucleotide sequence ID" value="NZ_WNKX01000018.1"/>
</dbReference>
<comment type="caution">
    <text evidence="2">The sequence shown here is derived from an EMBL/GenBank/DDBJ whole genome shotgun (WGS) entry which is preliminary data.</text>
</comment>
<proteinExistence type="predicted"/>
<keyword evidence="3" id="KW-1185">Reference proteome</keyword>